<dbReference type="InterPro" id="IPR016944">
    <property type="entry name" value="UCP030066"/>
</dbReference>
<dbReference type="RefSeq" id="WP_218470571.1">
    <property type="nucleotide sequence ID" value="NZ_BAABJN010000006.1"/>
</dbReference>
<proteinExistence type="predicted"/>
<evidence type="ECO:0000313" key="6">
    <source>
        <dbReference type="EMBL" id="QXN89701.1"/>
    </source>
</evidence>
<evidence type="ECO:0000256" key="4">
    <source>
        <dbReference type="ARBA" id="ARBA00023136"/>
    </source>
</evidence>
<reference evidence="6 7" key="1">
    <citation type="submission" date="2021-07" db="EMBL/GenBank/DDBJ databases">
        <title>Whole Genome Sequence of Nocardia Iowensis.</title>
        <authorList>
            <person name="Lamm A."/>
            <person name="Collins-Fairclough A.M."/>
            <person name="Bunk B."/>
            <person name="Sproer C."/>
        </authorList>
    </citation>
    <scope>NUCLEOTIDE SEQUENCE [LARGE SCALE GENOMIC DNA]</scope>
    <source>
        <strain evidence="6 7">NRRL 5646</strain>
    </source>
</reference>
<evidence type="ECO:0000256" key="2">
    <source>
        <dbReference type="ARBA" id="ARBA00022692"/>
    </source>
</evidence>
<feature type="transmembrane region" description="Helical" evidence="5">
    <location>
        <begin position="51"/>
        <end position="71"/>
    </location>
</feature>
<feature type="transmembrane region" description="Helical" evidence="5">
    <location>
        <begin position="78"/>
        <end position="97"/>
    </location>
</feature>
<keyword evidence="2 5" id="KW-0812">Transmembrane</keyword>
<evidence type="ECO:0000256" key="1">
    <source>
        <dbReference type="ARBA" id="ARBA00004141"/>
    </source>
</evidence>
<keyword evidence="4 5" id="KW-0472">Membrane</keyword>
<gene>
    <name evidence="6" type="ORF">KV110_30120</name>
</gene>
<keyword evidence="7" id="KW-1185">Reference proteome</keyword>
<comment type="subcellular location">
    <subcellularLocation>
        <location evidence="1">Membrane</location>
        <topology evidence="1">Multi-pass membrane protein</topology>
    </subcellularLocation>
</comment>
<evidence type="ECO:0000256" key="5">
    <source>
        <dbReference type="SAM" id="Phobius"/>
    </source>
</evidence>
<dbReference type="InterPro" id="IPR032808">
    <property type="entry name" value="DoxX"/>
</dbReference>
<dbReference type="PIRSF" id="PIRSF030066">
    <property type="entry name" value="UCP030066"/>
    <property type="match status" value="1"/>
</dbReference>
<dbReference type="EMBL" id="CP078145">
    <property type="protein sequence ID" value="QXN89701.1"/>
    <property type="molecule type" value="Genomic_DNA"/>
</dbReference>
<evidence type="ECO:0000313" key="7">
    <source>
        <dbReference type="Proteomes" id="UP000694257"/>
    </source>
</evidence>
<keyword evidence="3 5" id="KW-1133">Transmembrane helix</keyword>
<accession>A0ABX8RQH5</accession>
<name>A0ABX8RQH5_NOCIO</name>
<protein>
    <submittedName>
        <fullName evidence="6">DoxX family protein</fullName>
    </submittedName>
</protein>
<evidence type="ECO:0000256" key="3">
    <source>
        <dbReference type="ARBA" id="ARBA00022989"/>
    </source>
</evidence>
<feature type="transmembrane region" description="Helical" evidence="5">
    <location>
        <begin position="12"/>
        <end position="31"/>
    </location>
</feature>
<dbReference type="Proteomes" id="UP000694257">
    <property type="component" value="Chromosome"/>
</dbReference>
<dbReference type="Pfam" id="PF13564">
    <property type="entry name" value="DoxX_2"/>
    <property type="match status" value="1"/>
</dbReference>
<sequence length="139" mass="15062">MNTSTKDLALRAAYLGATGLVLTESVVGSYWDVARIPYVREVFDRLEYPMYFATMLGVAKAAAVAAIVVPGHPRAEEWAYAGLTFVYGGAAVSHMAVGDEPKTWISPLVFAGLSLASWRLRPPAGRRNPLTLLRRSAHA</sequence>
<organism evidence="6 7">
    <name type="scientific">Nocardia iowensis</name>
    <dbReference type="NCBI Taxonomy" id="204891"/>
    <lineage>
        <taxon>Bacteria</taxon>
        <taxon>Bacillati</taxon>
        <taxon>Actinomycetota</taxon>
        <taxon>Actinomycetes</taxon>
        <taxon>Mycobacteriales</taxon>
        <taxon>Nocardiaceae</taxon>
        <taxon>Nocardia</taxon>
    </lineage>
</organism>